<feature type="domain" description="Transposase zinc-ribbon" evidence="1">
    <location>
        <begin position="20"/>
        <end position="65"/>
    </location>
</feature>
<name>A0A2T3IEC3_9GAMM</name>
<sequence>MLNNLNQKDFSISEFLEIYGTEEQCRKLLFNLRWGNGYVCPKCGSKKYCEIKSRNLFQCNNCHYQTSLTADTIFSHSKIPLTTWFLAIFLISKYDISSLELSRKLRISYNSTWRLRHKLMKAMKTDTYNFITIKNVYRSSRHKNLSDQETQNKLAVKTPTGTKEKHINRYFSEFCFKFNRGNDIKLIIKHLIQQCVYTDPNPDSVLKLRDDNS</sequence>
<evidence type="ECO:0000259" key="1">
    <source>
        <dbReference type="Pfam" id="PF12760"/>
    </source>
</evidence>
<organism evidence="2 3">
    <name type="scientific">Photobacterium aquimaris</name>
    <dbReference type="NCBI Taxonomy" id="512643"/>
    <lineage>
        <taxon>Bacteria</taxon>
        <taxon>Pseudomonadati</taxon>
        <taxon>Pseudomonadota</taxon>
        <taxon>Gammaproteobacteria</taxon>
        <taxon>Vibrionales</taxon>
        <taxon>Vibrionaceae</taxon>
        <taxon>Photobacterium</taxon>
    </lineage>
</organism>
<dbReference type="InterPro" id="IPR024442">
    <property type="entry name" value="Transposase_Zn_ribbon"/>
</dbReference>
<accession>A0A2T3IEC3</accession>
<evidence type="ECO:0000313" key="3">
    <source>
        <dbReference type="Proteomes" id="UP000240254"/>
    </source>
</evidence>
<evidence type="ECO:0000313" key="2">
    <source>
        <dbReference type="EMBL" id="PSU21549.1"/>
    </source>
</evidence>
<gene>
    <name evidence="2" type="ORF">CTM88_20725</name>
</gene>
<comment type="caution">
    <text evidence="2">The sequence shown here is derived from an EMBL/GenBank/DDBJ whole genome shotgun (WGS) entry which is preliminary data.</text>
</comment>
<dbReference type="Proteomes" id="UP000240254">
    <property type="component" value="Unassembled WGS sequence"/>
</dbReference>
<dbReference type="OrthoDB" id="7355934at2"/>
<proteinExistence type="predicted"/>
<protein>
    <recommendedName>
        <fullName evidence="1">Transposase zinc-ribbon domain-containing protein</fullName>
    </recommendedName>
</protein>
<reference evidence="2 3" key="1">
    <citation type="submission" date="2018-03" db="EMBL/GenBank/DDBJ databases">
        <title>Whole genome sequencing of Histamine producing bacteria.</title>
        <authorList>
            <person name="Butler K."/>
        </authorList>
    </citation>
    <scope>NUCLEOTIDE SEQUENCE [LARGE SCALE GENOMIC DNA]</scope>
    <source>
        <strain evidence="2 3">BS2</strain>
    </source>
</reference>
<dbReference type="Pfam" id="PF12760">
    <property type="entry name" value="Zn_ribbon_IS1595"/>
    <property type="match status" value="1"/>
</dbReference>
<dbReference type="AlphaFoldDB" id="A0A2T3IEC3"/>
<dbReference type="EMBL" id="PYMK01000046">
    <property type="protein sequence ID" value="PSU21549.1"/>
    <property type="molecule type" value="Genomic_DNA"/>
</dbReference>